<dbReference type="EMBL" id="ML170166">
    <property type="protein sequence ID" value="TDL24555.1"/>
    <property type="molecule type" value="Genomic_DNA"/>
</dbReference>
<dbReference type="VEuPathDB" id="FungiDB:BD410DRAFT_786067"/>
<protein>
    <recommendedName>
        <fullName evidence="3">Aminoglycoside phosphotransferase domain-containing protein</fullName>
    </recommendedName>
</protein>
<dbReference type="InterPro" id="IPR011009">
    <property type="entry name" value="Kinase-like_dom_sf"/>
</dbReference>
<name>A0A4Y7QAT1_9AGAM</name>
<accession>A0A4Y7QAT1</accession>
<keyword evidence="2" id="KW-1185">Reference proteome</keyword>
<sequence length="277" mass="31463">MTSIDKQLEAKIRDIVVEACQLARNTGSTKSSSWHGHCAISDNYFVKWGGSYLHCTAETQKYVYEQAVRDPKAPRVPMVYDCFDHGNRTFLVMKFIQSSTPQDTKSFHQLTANAIDWLRHCPIPPDARIGSLGGGPARHWLFKNWEAPLLFSSTEALELYMNRALDRMPRGRGEYCVHIRDEPLVITQSLMDESNFMLDLKGRLCLLDFSHVGLLPESFAVYTVKILKPFVREVTKYLSWSSPNLASMSRVGEILVMAGDSTLGLDENGEKKPRRHH</sequence>
<evidence type="ECO:0000313" key="2">
    <source>
        <dbReference type="Proteomes" id="UP000294933"/>
    </source>
</evidence>
<organism evidence="1 2">
    <name type="scientific">Rickenella mellea</name>
    <dbReference type="NCBI Taxonomy" id="50990"/>
    <lineage>
        <taxon>Eukaryota</taxon>
        <taxon>Fungi</taxon>
        <taxon>Dikarya</taxon>
        <taxon>Basidiomycota</taxon>
        <taxon>Agaricomycotina</taxon>
        <taxon>Agaricomycetes</taxon>
        <taxon>Hymenochaetales</taxon>
        <taxon>Rickenellaceae</taxon>
        <taxon>Rickenella</taxon>
    </lineage>
</organism>
<proteinExistence type="predicted"/>
<evidence type="ECO:0000313" key="1">
    <source>
        <dbReference type="EMBL" id="TDL24555.1"/>
    </source>
</evidence>
<evidence type="ECO:0008006" key="3">
    <source>
        <dbReference type="Google" id="ProtNLM"/>
    </source>
</evidence>
<dbReference type="OrthoDB" id="3250044at2759"/>
<gene>
    <name evidence="1" type="ORF">BD410DRAFT_786067</name>
</gene>
<dbReference type="STRING" id="50990.A0A4Y7QAT1"/>
<dbReference type="Proteomes" id="UP000294933">
    <property type="component" value="Unassembled WGS sequence"/>
</dbReference>
<dbReference type="AlphaFoldDB" id="A0A4Y7QAT1"/>
<dbReference type="SUPFAM" id="SSF56112">
    <property type="entry name" value="Protein kinase-like (PK-like)"/>
    <property type="match status" value="1"/>
</dbReference>
<reference evidence="1 2" key="1">
    <citation type="submission" date="2018-06" db="EMBL/GenBank/DDBJ databases">
        <title>A transcriptomic atlas of mushroom development highlights an independent origin of complex multicellularity.</title>
        <authorList>
            <consortium name="DOE Joint Genome Institute"/>
            <person name="Krizsan K."/>
            <person name="Almasi E."/>
            <person name="Merenyi Z."/>
            <person name="Sahu N."/>
            <person name="Viragh M."/>
            <person name="Koszo T."/>
            <person name="Mondo S."/>
            <person name="Kiss B."/>
            <person name="Balint B."/>
            <person name="Kues U."/>
            <person name="Barry K."/>
            <person name="Hegedus J.C."/>
            <person name="Henrissat B."/>
            <person name="Johnson J."/>
            <person name="Lipzen A."/>
            <person name="Ohm R."/>
            <person name="Nagy I."/>
            <person name="Pangilinan J."/>
            <person name="Yan J."/>
            <person name="Xiong Y."/>
            <person name="Grigoriev I.V."/>
            <person name="Hibbett D.S."/>
            <person name="Nagy L.G."/>
        </authorList>
    </citation>
    <scope>NUCLEOTIDE SEQUENCE [LARGE SCALE GENOMIC DNA]</scope>
    <source>
        <strain evidence="1 2">SZMC22713</strain>
    </source>
</reference>